<protein>
    <submittedName>
        <fullName evidence="2">Uncharacterized protein</fullName>
    </submittedName>
</protein>
<sequence>MDEQQKSREEILAAIKAKADAIRAQRATTVKGEPSAPAAAPSATLETPVSAVNAAGRPAAKPTSPKITALATVTQGVEIAADKAEDENLRKLLGGLGAYQNPLHPGIWQLDYRYYDEAKRRLKQAGYEVEEDQYGNIPLSKWSPHLWGWSKVE</sequence>
<evidence type="ECO:0000313" key="3">
    <source>
        <dbReference type="Proteomes" id="UP000318834"/>
    </source>
</evidence>
<dbReference type="EMBL" id="VBAP01000044">
    <property type="protein sequence ID" value="TMI75277.1"/>
    <property type="molecule type" value="Genomic_DNA"/>
</dbReference>
<name>A0A537IVI9_9BACT</name>
<organism evidence="2 3">
    <name type="scientific">Candidatus Segetimicrobium genomatis</name>
    <dbReference type="NCBI Taxonomy" id="2569760"/>
    <lineage>
        <taxon>Bacteria</taxon>
        <taxon>Bacillati</taxon>
        <taxon>Candidatus Sysuimicrobiota</taxon>
        <taxon>Candidatus Sysuimicrobiia</taxon>
        <taxon>Candidatus Sysuimicrobiales</taxon>
        <taxon>Candidatus Segetimicrobiaceae</taxon>
        <taxon>Candidatus Segetimicrobium</taxon>
    </lineage>
</organism>
<comment type="caution">
    <text evidence="2">The sequence shown here is derived from an EMBL/GenBank/DDBJ whole genome shotgun (WGS) entry which is preliminary data.</text>
</comment>
<proteinExistence type="predicted"/>
<gene>
    <name evidence="2" type="ORF">E6H05_06540</name>
</gene>
<feature type="compositionally biased region" description="Low complexity" evidence="1">
    <location>
        <begin position="34"/>
        <end position="43"/>
    </location>
</feature>
<evidence type="ECO:0000256" key="1">
    <source>
        <dbReference type="SAM" id="MobiDB-lite"/>
    </source>
</evidence>
<accession>A0A537IVI9</accession>
<evidence type="ECO:0000313" key="2">
    <source>
        <dbReference type="EMBL" id="TMI75277.1"/>
    </source>
</evidence>
<dbReference type="AlphaFoldDB" id="A0A537IVI9"/>
<feature type="region of interest" description="Disordered" evidence="1">
    <location>
        <begin position="26"/>
        <end position="64"/>
    </location>
</feature>
<reference evidence="2 3" key="1">
    <citation type="journal article" date="2019" name="Nat. Microbiol.">
        <title>Mediterranean grassland soil C-N compound turnover is dependent on rainfall and depth, and is mediated by genomically divergent microorganisms.</title>
        <authorList>
            <person name="Diamond S."/>
            <person name="Andeer P.F."/>
            <person name="Li Z."/>
            <person name="Crits-Christoph A."/>
            <person name="Burstein D."/>
            <person name="Anantharaman K."/>
            <person name="Lane K.R."/>
            <person name="Thomas B.C."/>
            <person name="Pan C."/>
            <person name="Northen T.R."/>
            <person name="Banfield J.F."/>
        </authorList>
    </citation>
    <scope>NUCLEOTIDE SEQUENCE [LARGE SCALE GENOMIC DNA]</scope>
    <source>
        <strain evidence="2">NP_8</strain>
    </source>
</reference>
<dbReference type="Proteomes" id="UP000318834">
    <property type="component" value="Unassembled WGS sequence"/>
</dbReference>